<proteinExistence type="predicted"/>
<dbReference type="SUPFAM" id="SSF53335">
    <property type="entry name" value="S-adenosyl-L-methionine-dependent methyltransferases"/>
    <property type="match status" value="1"/>
</dbReference>
<dbReference type="InterPro" id="IPR029063">
    <property type="entry name" value="SAM-dependent_MTases_sf"/>
</dbReference>
<dbReference type="Pfam" id="PF13489">
    <property type="entry name" value="Methyltransf_23"/>
    <property type="match status" value="1"/>
</dbReference>
<sequence length="282" mass="31646">MHYQGVIRDGDFGRWTQAEQQVVRCDGCGLVRLSDNPNSPDYYQSEEYRQAYNGSAVHQDYIRMHDGEQPPRLEHVGIGHFRDKQVLDFGAGGGAFLDHIKGVAKQTYAIEPFIGYHQALSARGHQVFSDAHIAKGQVAEQIDTLVSFGVIEHVDDPLQFLCDAYDLLRPGGKMFLETDNLNDVLLQLGIPAFEPFFYRTAHLWYFDQASLVRLAQKAGFADIKVSFRHNFDLSNALMWARDGKPTGNAKLPLLDERINSAWQDFVIGAGLADLICVQMVKG</sequence>
<accession>A0ABN0XKR9</accession>
<name>A0ABN0XKR9_9ALTE</name>
<gene>
    <name evidence="1" type="ORF">GCM10009092_33830</name>
</gene>
<evidence type="ECO:0000313" key="1">
    <source>
        <dbReference type="EMBL" id="GAA0366714.1"/>
    </source>
</evidence>
<organism evidence="1 2">
    <name type="scientific">Bowmanella denitrificans</name>
    <dbReference type="NCBI Taxonomy" id="366582"/>
    <lineage>
        <taxon>Bacteria</taxon>
        <taxon>Pseudomonadati</taxon>
        <taxon>Pseudomonadota</taxon>
        <taxon>Gammaproteobacteria</taxon>
        <taxon>Alteromonadales</taxon>
        <taxon>Alteromonadaceae</taxon>
        <taxon>Bowmanella</taxon>
    </lineage>
</organism>
<dbReference type="CDD" id="cd02440">
    <property type="entry name" value="AdoMet_MTases"/>
    <property type="match status" value="1"/>
</dbReference>
<dbReference type="PANTHER" id="PTHR43861">
    <property type="entry name" value="TRANS-ACONITATE 2-METHYLTRANSFERASE-RELATED"/>
    <property type="match status" value="1"/>
</dbReference>
<dbReference type="Proteomes" id="UP001501757">
    <property type="component" value="Unassembled WGS sequence"/>
</dbReference>
<protein>
    <submittedName>
        <fullName evidence="1">Uncharacterized protein</fullName>
    </submittedName>
</protein>
<keyword evidence="2" id="KW-1185">Reference proteome</keyword>
<dbReference type="Gene3D" id="3.40.50.150">
    <property type="entry name" value="Vaccinia Virus protein VP39"/>
    <property type="match status" value="1"/>
</dbReference>
<comment type="caution">
    <text evidence="1">The sequence shown here is derived from an EMBL/GenBank/DDBJ whole genome shotgun (WGS) entry which is preliminary data.</text>
</comment>
<reference evidence="2" key="1">
    <citation type="journal article" date="2019" name="Int. J. Syst. Evol. Microbiol.">
        <title>The Global Catalogue of Microorganisms (GCM) 10K type strain sequencing project: providing services to taxonomists for standard genome sequencing and annotation.</title>
        <authorList>
            <consortium name="The Broad Institute Genomics Platform"/>
            <consortium name="The Broad Institute Genome Sequencing Center for Infectious Disease"/>
            <person name="Wu L."/>
            <person name="Ma J."/>
        </authorList>
    </citation>
    <scope>NUCLEOTIDE SEQUENCE [LARGE SCALE GENOMIC DNA]</scope>
    <source>
        <strain evidence="2">JCM 13378</strain>
    </source>
</reference>
<dbReference type="EMBL" id="BAAAEI010000021">
    <property type="protein sequence ID" value="GAA0366714.1"/>
    <property type="molecule type" value="Genomic_DNA"/>
</dbReference>
<evidence type="ECO:0000313" key="2">
    <source>
        <dbReference type="Proteomes" id="UP001501757"/>
    </source>
</evidence>